<dbReference type="RefSeq" id="WP_037451965.1">
    <property type="nucleotide sequence ID" value="NZ_JFHR01000025.1"/>
</dbReference>
<dbReference type="Pfam" id="PF06114">
    <property type="entry name" value="Peptidase_M78"/>
    <property type="match status" value="1"/>
</dbReference>
<dbReference type="eggNOG" id="COG2856">
    <property type="taxonomic scope" value="Bacteria"/>
</dbReference>
<feature type="domain" description="IrrE N-terminal-like" evidence="1">
    <location>
        <begin position="33"/>
        <end position="169"/>
    </location>
</feature>
<dbReference type="OrthoDB" id="9794834at2"/>
<dbReference type="Proteomes" id="UP000028411">
    <property type="component" value="Unassembled WGS sequence"/>
</dbReference>
<evidence type="ECO:0000313" key="2">
    <source>
        <dbReference type="EMBL" id="KEQ53296.1"/>
    </source>
</evidence>
<dbReference type="PANTHER" id="PTHR43236">
    <property type="entry name" value="ANTITOXIN HIGA1"/>
    <property type="match status" value="1"/>
</dbReference>
<evidence type="ECO:0000313" key="3">
    <source>
        <dbReference type="Proteomes" id="UP000028411"/>
    </source>
</evidence>
<comment type="caution">
    <text evidence="2">The sequence shown here is derived from an EMBL/GenBank/DDBJ whole genome shotgun (WGS) entry which is preliminary data.</text>
</comment>
<dbReference type="EMBL" id="JFHR01000025">
    <property type="protein sequence ID" value="KEQ53296.1"/>
    <property type="molecule type" value="Genomic_DNA"/>
</dbReference>
<evidence type="ECO:0000259" key="1">
    <source>
        <dbReference type="Pfam" id="PF06114"/>
    </source>
</evidence>
<dbReference type="InterPro" id="IPR010359">
    <property type="entry name" value="IrrE_HExxH"/>
</dbReference>
<sequence>MTTFKQHAREEARRILAEYGDVSIPVPVEKIIKKRGIRVQFSPLDQELSGMALIKDGVGIVGVNALHHPNRQRFTMAHELGHHVLHQQEINGTAHVDKGFAILLRDTEASQGTNRMEIEANTFASELLMPTMLLAPLIDTTGFDLDDVEQLQMLAKRFKVSLSALQFRLLALS</sequence>
<name>A0A081RDM3_SPHCR</name>
<protein>
    <recommendedName>
        <fullName evidence="1">IrrE N-terminal-like domain-containing protein</fullName>
    </recommendedName>
</protein>
<dbReference type="Gene3D" id="1.10.10.2910">
    <property type="match status" value="1"/>
</dbReference>
<reference evidence="2 3" key="1">
    <citation type="submission" date="2014-02" db="EMBL/GenBank/DDBJ databases">
        <title>Whole genome sequence of Sphingobium chlorophenolicum NBRC 16172.</title>
        <authorList>
            <person name="Gan H.M."/>
            <person name="Gan H.Y."/>
            <person name="Chew T.H."/>
            <person name="Savka M.A."/>
        </authorList>
    </citation>
    <scope>NUCLEOTIDE SEQUENCE [LARGE SCALE GENOMIC DNA]</scope>
    <source>
        <strain evidence="2 3">NBRC 16172</strain>
    </source>
</reference>
<dbReference type="PANTHER" id="PTHR43236:SF2">
    <property type="entry name" value="BLL0069 PROTEIN"/>
    <property type="match status" value="1"/>
</dbReference>
<organism evidence="2 3">
    <name type="scientific">Sphingobium chlorophenolicum</name>
    <dbReference type="NCBI Taxonomy" id="46429"/>
    <lineage>
        <taxon>Bacteria</taxon>
        <taxon>Pseudomonadati</taxon>
        <taxon>Pseudomonadota</taxon>
        <taxon>Alphaproteobacteria</taxon>
        <taxon>Sphingomonadales</taxon>
        <taxon>Sphingomonadaceae</taxon>
        <taxon>Sphingobium</taxon>
    </lineage>
</organism>
<proteinExistence type="predicted"/>
<accession>A0A081RDM3</accession>
<dbReference type="AlphaFoldDB" id="A0A081RDM3"/>
<dbReference type="PATRIC" id="fig|46429.4.peg.2423"/>
<dbReference type="InterPro" id="IPR052345">
    <property type="entry name" value="Rad_response_metalloprotease"/>
</dbReference>
<gene>
    <name evidence="2" type="ORF">BV95_02448</name>
</gene>